<evidence type="ECO:0000256" key="3">
    <source>
        <dbReference type="ARBA" id="ARBA00022692"/>
    </source>
</evidence>
<protein>
    <submittedName>
        <fullName evidence="7">MFS transporter</fullName>
    </submittedName>
</protein>
<evidence type="ECO:0000313" key="8">
    <source>
        <dbReference type="Proteomes" id="UP000660339"/>
    </source>
</evidence>
<reference evidence="7" key="1">
    <citation type="submission" date="2021-01" db="EMBL/GenBank/DDBJ databases">
        <title>Whole genome shotgun sequence of Catellatospora methionotrophica NBRC 14553.</title>
        <authorList>
            <person name="Komaki H."/>
            <person name="Tamura T."/>
        </authorList>
    </citation>
    <scope>NUCLEOTIDE SEQUENCE</scope>
    <source>
        <strain evidence="7">NBRC 14553</strain>
    </source>
</reference>
<dbReference type="Gene3D" id="1.20.1250.20">
    <property type="entry name" value="MFS general substrate transporter like domains"/>
    <property type="match status" value="1"/>
</dbReference>
<evidence type="ECO:0000256" key="5">
    <source>
        <dbReference type="ARBA" id="ARBA00023136"/>
    </source>
</evidence>
<feature type="transmembrane region" description="Helical" evidence="6">
    <location>
        <begin position="189"/>
        <end position="210"/>
    </location>
</feature>
<keyword evidence="5 6" id="KW-0472">Membrane</keyword>
<feature type="transmembrane region" description="Helical" evidence="6">
    <location>
        <begin position="61"/>
        <end position="84"/>
    </location>
</feature>
<accession>A0A8J3L3N7</accession>
<feature type="transmembrane region" description="Helical" evidence="6">
    <location>
        <begin position="317"/>
        <end position="342"/>
    </location>
</feature>
<sequence>MSTAVAPVASTPASTPTPSARLWSRDFTLYFAARTVSLLGDALLPVALATGLLAAGYGASGVGWALAAWMAPIAVLIPFGGALADKFGARRMMIGADAVRLVVQGCAAMLFLTGVPTLWQVLVLQAISGAATAVFQPGTAGLTVQVASDVQRANGALRVAEAMTALLGPALAGLLVAMLNAGAVLAFDAATFAVSGLCLLALRVAAVTVTTGTNMARSLVEGWREFRQRTWLWTVIAIWAVYGLLVFGPVVPLGAALIVGAHGATAYGIVTSVFGAGTIAGGLLGMWLRPRRPLAAGATAMLLFACCPLVLAAGADLPLLCLGHLIGGAGFAFWGVMWATTVQTQIPAPVLNRVYAYDVAGSILILPIGRALAGPVALLAGSREVLAFSTVFALLACGLLLSAPAVRTLRRVEPAQGTGRSARP</sequence>
<evidence type="ECO:0000256" key="6">
    <source>
        <dbReference type="SAM" id="Phobius"/>
    </source>
</evidence>
<evidence type="ECO:0000313" key="7">
    <source>
        <dbReference type="EMBL" id="GIG11900.1"/>
    </source>
</evidence>
<dbReference type="PANTHER" id="PTHR23513:SF11">
    <property type="entry name" value="STAPHYLOFERRIN A TRANSPORTER"/>
    <property type="match status" value="1"/>
</dbReference>
<dbReference type="CDD" id="cd06173">
    <property type="entry name" value="MFS_MefA_like"/>
    <property type="match status" value="1"/>
</dbReference>
<keyword evidence="4 6" id="KW-1133">Transmembrane helix</keyword>
<feature type="transmembrane region" description="Helical" evidence="6">
    <location>
        <begin position="264"/>
        <end position="287"/>
    </location>
</feature>
<dbReference type="Proteomes" id="UP000660339">
    <property type="component" value="Unassembled WGS sequence"/>
</dbReference>
<dbReference type="SUPFAM" id="SSF103473">
    <property type="entry name" value="MFS general substrate transporter"/>
    <property type="match status" value="1"/>
</dbReference>
<dbReference type="Pfam" id="PF07690">
    <property type="entry name" value="MFS_1"/>
    <property type="match status" value="1"/>
</dbReference>
<evidence type="ECO:0000256" key="1">
    <source>
        <dbReference type="ARBA" id="ARBA00004651"/>
    </source>
</evidence>
<dbReference type="InterPro" id="IPR036259">
    <property type="entry name" value="MFS_trans_sf"/>
</dbReference>
<keyword evidence="2" id="KW-1003">Cell membrane</keyword>
<evidence type="ECO:0000256" key="2">
    <source>
        <dbReference type="ARBA" id="ARBA00022475"/>
    </source>
</evidence>
<feature type="transmembrane region" description="Helical" evidence="6">
    <location>
        <begin position="294"/>
        <end position="311"/>
    </location>
</feature>
<dbReference type="GO" id="GO:0022857">
    <property type="term" value="F:transmembrane transporter activity"/>
    <property type="evidence" value="ECO:0007669"/>
    <property type="project" value="InterPro"/>
</dbReference>
<feature type="transmembrane region" description="Helical" evidence="6">
    <location>
        <begin position="31"/>
        <end position="55"/>
    </location>
</feature>
<organism evidence="7 8">
    <name type="scientific">Catellatospora methionotrophica</name>
    <dbReference type="NCBI Taxonomy" id="121620"/>
    <lineage>
        <taxon>Bacteria</taxon>
        <taxon>Bacillati</taxon>
        <taxon>Actinomycetota</taxon>
        <taxon>Actinomycetes</taxon>
        <taxon>Micromonosporales</taxon>
        <taxon>Micromonosporaceae</taxon>
        <taxon>Catellatospora</taxon>
    </lineage>
</organism>
<comment type="caution">
    <text evidence="7">The sequence shown here is derived from an EMBL/GenBank/DDBJ whole genome shotgun (WGS) entry which is preliminary data.</text>
</comment>
<evidence type="ECO:0000256" key="4">
    <source>
        <dbReference type="ARBA" id="ARBA00022989"/>
    </source>
</evidence>
<keyword evidence="8" id="KW-1185">Reference proteome</keyword>
<comment type="subcellular location">
    <subcellularLocation>
        <location evidence="1">Cell membrane</location>
        <topology evidence="1">Multi-pass membrane protein</topology>
    </subcellularLocation>
</comment>
<dbReference type="AlphaFoldDB" id="A0A8J3L3N7"/>
<feature type="transmembrane region" description="Helical" evidence="6">
    <location>
        <begin position="385"/>
        <end position="406"/>
    </location>
</feature>
<dbReference type="EMBL" id="BONJ01000001">
    <property type="protein sequence ID" value="GIG11900.1"/>
    <property type="molecule type" value="Genomic_DNA"/>
</dbReference>
<dbReference type="GO" id="GO:0005886">
    <property type="term" value="C:plasma membrane"/>
    <property type="evidence" value="ECO:0007669"/>
    <property type="project" value="UniProtKB-SubCell"/>
</dbReference>
<proteinExistence type="predicted"/>
<feature type="transmembrane region" description="Helical" evidence="6">
    <location>
        <begin position="231"/>
        <end position="258"/>
    </location>
</feature>
<dbReference type="InterPro" id="IPR011701">
    <property type="entry name" value="MFS"/>
</dbReference>
<dbReference type="RefSeq" id="WP_166380517.1">
    <property type="nucleotide sequence ID" value="NZ_BAAATT010000011.1"/>
</dbReference>
<gene>
    <name evidence="7" type="ORF">Cme02nite_02320</name>
</gene>
<keyword evidence="3 6" id="KW-0812">Transmembrane</keyword>
<name>A0A8J3L3N7_9ACTN</name>
<dbReference type="PANTHER" id="PTHR23513">
    <property type="entry name" value="INTEGRAL MEMBRANE EFFLUX PROTEIN-RELATED"/>
    <property type="match status" value="1"/>
</dbReference>
<feature type="transmembrane region" description="Helical" evidence="6">
    <location>
        <begin position="354"/>
        <end position="373"/>
    </location>
</feature>
<feature type="transmembrane region" description="Helical" evidence="6">
    <location>
        <begin position="162"/>
        <end position="183"/>
    </location>
</feature>